<organism evidence="1 2">
    <name type="scientific">Marinobacterium zhoushanense</name>
    <dbReference type="NCBI Taxonomy" id="1679163"/>
    <lineage>
        <taxon>Bacteria</taxon>
        <taxon>Pseudomonadati</taxon>
        <taxon>Pseudomonadota</taxon>
        <taxon>Gammaproteobacteria</taxon>
        <taxon>Oceanospirillales</taxon>
        <taxon>Oceanospirillaceae</taxon>
        <taxon>Marinobacterium</taxon>
    </lineage>
</organism>
<keyword evidence="2" id="KW-1185">Reference proteome</keyword>
<dbReference type="EMBL" id="BMIJ01000009">
    <property type="protein sequence ID" value="GGC08978.1"/>
    <property type="molecule type" value="Genomic_DNA"/>
</dbReference>
<accession>A0ABQ1KSV9</accession>
<reference evidence="2" key="1">
    <citation type="journal article" date="2019" name="Int. J. Syst. Evol. Microbiol.">
        <title>The Global Catalogue of Microorganisms (GCM) 10K type strain sequencing project: providing services to taxonomists for standard genome sequencing and annotation.</title>
        <authorList>
            <consortium name="The Broad Institute Genomics Platform"/>
            <consortium name="The Broad Institute Genome Sequencing Center for Infectious Disease"/>
            <person name="Wu L."/>
            <person name="Ma J."/>
        </authorList>
    </citation>
    <scope>NUCLEOTIDE SEQUENCE [LARGE SCALE GENOMIC DNA]</scope>
    <source>
        <strain evidence="2">CGMCC 1.15341</strain>
    </source>
</reference>
<evidence type="ECO:0000313" key="1">
    <source>
        <dbReference type="EMBL" id="GGC08978.1"/>
    </source>
</evidence>
<evidence type="ECO:0000313" key="2">
    <source>
        <dbReference type="Proteomes" id="UP000629025"/>
    </source>
</evidence>
<dbReference type="Proteomes" id="UP000629025">
    <property type="component" value="Unassembled WGS sequence"/>
</dbReference>
<dbReference type="RefSeq" id="WP_188751529.1">
    <property type="nucleotide sequence ID" value="NZ_BMIJ01000009.1"/>
</dbReference>
<protein>
    <submittedName>
        <fullName evidence="1">Uncharacterized protein</fullName>
    </submittedName>
</protein>
<proteinExistence type="predicted"/>
<sequence length="225" mass="27122">MIYKKYLPKNVVPLPVDMLDFAYESLEVTYEVPLFFYLLNAVSNQSITKENFVYDPDHFYRVVRKVAHIKKEESFDIINNFIKKIESSDFFYVARINGEVSYINLKSDDFYFRTIKLVDIDAYLGMRSKYAKRIFLHLVRFTNEREGYIYFYDLMKRLDLKDKDRPNQTRIARNIFKSLMSNGLISEYSYSRSNYKYVYKLNGYEQQKDFQKLTKDQIKALGEFY</sequence>
<gene>
    <name evidence="1" type="ORF">GCM10011352_39190</name>
</gene>
<name>A0ABQ1KSV9_9GAMM</name>
<comment type="caution">
    <text evidence="1">The sequence shown here is derived from an EMBL/GenBank/DDBJ whole genome shotgun (WGS) entry which is preliminary data.</text>
</comment>